<accession>A0A8J6HRB7</accession>
<keyword evidence="3" id="KW-1185">Reference proteome</keyword>
<dbReference type="EMBL" id="JABDTM020014771">
    <property type="protein sequence ID" value="KAH0819345.1"/>
    <property type="molecule type" value="Genomic_DNA"/>
</dbReference>
<organism evidence="2 3">
    <name type="scientific">Tenebrio molitor</name>
    <name type="common">Yellow mealworm beetle</name>
    <dbReference type="NCBI Taxonomy" id="7067"/>
    <lineage>
        <taxon>Eukaryota</taxon>
        <taxon>Metazoa</taxon>
        <taxon>Ecdysozoa</taxon>
        <taxon>Arthropoda</taxon>
        <taxon>Hexapoda</taxon>
        <taxon>Insecta</taxon>
        <taxon>Pterygota</taxon>
        <taxon>Neoptera</taxon>
        <taxon>Endopterygota</taxon>
        <taxon>Coleoptera</taxon>
        <taxon>Polyphaga</taxon>
        <taxon>Cucujiformia</taxon>
        <taxon>Tenebrionidae</taxon>
        <taxon>Tenebrio</taxon>
    </lineage>
</organism>
<comment type="caution">
    <text evidence="2">The sequence shown here is derived from an EMBL/GenBank/DDBJ whole genome shotgun (WGS) entry which is preliminary data.</text>
</comment>
<evidence type="ECO:0000313" key="2">
    <source>
        <dbReference type="EMBL" id="KAH0819345.1"/>
    </source>
</evidence>
<dbReference type="AlphaFoldDB" id="A0A8J6HRB7"/>
<reference evidence="2" key="1">
    <citation type="journal article" date="2020" name="J Insects Food Feed">
        <title>The yellow mealworm (Tenebrio molitor) genome: a resource for the emerging insects as food and feed industry.</title>
        <authorList>
            <person name="Eriksson T."/>
            <person name="Andere A."/>
            <person name="Kelstrup H."/>
            <person name="Emery V."/>
            <person name="Picard C."/>
        </authorList>
    </citation>
    <scope>NUCLEOTIDE SEQUENCE</scope>
    <source>
        <strain evidence="2">Stoneville</strain>
        <tissue evidence="2">Whole head</tissue>
    </source>
</reference>
<dbReference type="Proteomes" id="UP000719412">
    <property type="component" value="Unassembled WGS sequence"/>
</dbReference>
<name>A0A8J6HRB7_TENMO</name>
<evidence type="ECO:0000256" key="1">
    <source>
        <dbReference type="SAM" id="MobiDB-lite"/>
    </source>
</evidence>
<feature type="compositionally biased region" description="Polar residues" evidence="1">
    <location>
        <begin position="102"/>
        <end position="111"/>
    </location>
</feature>
<sequence>MRNSLKYPTEPMAHFIIAFIMAESPGSSTWRQVFHPPTARGAAREPENANSKRKHHAAVIVLGSRRTIIIQRIWNRRGKSPEIPAKKFPTLTLSAHKGNGTEGASSGSEQGRKTTWQIIINEPAGFLFSVHALVPPGRLPWIVRAAATAESICVSAQKIDRIQSSPEERRRCVMYLANLPSG</sequence>
<reference evidence="2" key="2">
    <citation type="submission" date="2021-08" db="EMBL/GenBank/DDBJ databases">
        <authorList>
            <person name="Eriksson T."/>
        </authorList>
    </citation>
    <scope>NUCLEOTIDE SEQUENCE</scope>
    <source>
        <strain evidence="2">Stoneville</strain>
        <tissue evidence="2">Whole head</tissue>
    </source>
</reference>
<gene>
    <name evidence="2" type="ORF">GEV33_003445</name>
</gene>
<proteinExistence type="predicted"/>
<protein>
    <submittedName>
        <fullName evidence="2">Uncharacterized protein</fullName>
    </submittedName>
</protein>
<feature type="region of interest" description="Disordered" evidence="1">
    <location>
        <begin position="89"/>
        <end position="111"/>
    </location>
</feature>
<evidence type="ECO:0000313" key="3">
    <source>
        <dbReference type="Proteomes" id="UP000719412"/>
    </source>
</evidence>